<proteinExistence type="predicted"/>
<reference evidence="1 2" key="1">
    <citation type="submission" date="2019-08" db="EMBL/GenBank/DDBJ databases">
        <authorList>
            <person name="Peeters C."/>
        </authorList>
    </citation>
    <scope>NUCLEOTIDE SEQUENCE [LARGE SCALE GENOMIC DNA]</scope>
    <source>
        <strain evidence="1 2">LMG 31115</strain>
    </source>
</reference>
<dbReference type="AlphaFoldDB" id="A0A5E4TVS5"/>
<evidence type="ECO:0000313" key="2">
    <source>
        <dbReference type="Proteomes" id="UP000333828"/>
    </source>
</evidence>
<protein>
    <submittedName>
        <fullName evidence="1">Uncharacterized protein</fullName>
    </submittedName>
</protein>
<keyword evidence="2" id="KW-1185">Reference proteome</keyword>
<sequence>MTKGDRCECSVALWRFWSGFPVWPCGAPGYSAFSRTSKATVIKRTKITDKALIESV</sequence>
<name>A0A5E4TVS5_9BURK</name>
<organism evidence="1 2">
    <name type="scientific">Pandoraea iniqua</name>
    <dbReference type="NCBI Taxonomy" id="2508288"/>
    <lineage>
        <taxon>Bacteria</taxon>
        <taxon>Pseudomonadati</taxon>
        <taxon>Pseudomonadota</taxon>
        <taxon>Betaproteobacteria</taxon>
        <taxon>Burkholderiales</taxon>
        <taxon>Burkholderiaceae</taxon>
        <taxon>Pandoraea</taxon>
    </lineage>
</organism>
<dbReference type="Proteomes" id="UP000333828">
    <property type="component" value="Unassembled WGS sequence"/>
</dbReference>
<accession>A0A5E4TVS5</accession>
<gene>
    <name evidence="1" type="ORF">PIN31115_01640</name>
</gene>
<dbReference type="EMBL" id="CABPSI010000002">
    <property type="protein sequence ID" value="VVD91897.1"/>
    <property type="molecule type" value="Genomic_DNA"/>
</dbReference>
<evidence type="ECO:0000313" key="1">
    <source>
        <dbReference type="EMBL" id="VVD91897.1"/>
    </source>
</evidence>